<keyword evidence="8" id="KW-1185">Reference proteome</keyword>
<dbReference type="GO" id="GO:0005886">
    <property type="term" value="C:plasma membrane"/>
    <property type="evidence" value="ECO:0007669"/>
    <property type="project" value="UniProtKB-SubCell"/>
</dbReference>
<proteinExistence type="inferred from homology"/>
<comment type="function">
    <text evidence="6">Choline transporter.</text>
</comment>
<evidence type="ECO:0000256" key="5">
    <source>
        <dbReference type="ARBA" id="ARBA00023136"/>
    </source>
</evidence>
<feature type="transmembrane region" description="Helical" evidence="6">
    <location>
        <begin position="223"/>
        <end position="244"/>
    </location>
</feature>
<keyword evidence="4 6" id="KW-1133">Transmembrane helix</keyword>
<feature type="transmembrane region" description="Helical" evidence="6">
    <location>
        <begin position="301"/>
        <end position="322"/>
    </location>
</feature>
<dbReference type="Pfam" id="PF04515">
    <property type="entry name" value="Choline_transpo"/>
    <property type="match status" value="1"/>
</dbReference>
<feature type="transmembrane region" description="Helical" evidence="6">
    <location>
        <begin position="435"/>
        <end position="466"/>
    </location>
</feature>
<keyword evidence="3 6" id="KW-0812">Transmembrane</keyword>
<dbReference type="AlphaFoldDB" id="A0A9P0F3E1"/>
<comment type="similarity">
    <text evidence="2 6">Belongs to the CTL (choline transporter-like) family.</text>
</comment>
<evidence type="ECO:0000256" key="4">
    <source>
        <dbReference type="ARBA" id="ARBA00022989"/>
    </source>
</evidence>
<feature type="transmembrane region" description="Helical" evidence="6">
    <location>
        <begin position="250"/>
        <end position="269"/>
    </location>
</feature>
<organism evidence="7 8">
    <name type="scientific">Bemisia tabaci</name>
    <name type="common">Sweetpotato whitefly</name>
    <name type="synonym">Aleurodes tabaci</name>
    <dbReference type="NCBI Taxonomy" id="7038"/>
    <lineage>
        <taxon>Eukaryota</taxon>
        <taxon>Metazoa</taxon>
        <taxon>Ecdysozoa</taxon>
        <taxon>Arthropoda</taxon>
        <taxon>Hexapoda</taxon>
        <taxon>Insecta</taxon>
        <taxon>Pterygota</taxon>
        <taxon>Neoptera</taxon>
        <taxon>Paraneoptera</taxon>
        <taxon>Hemiptera</taxon>
        <taxon>Sternorrhyncha</taxon>
        <taxon>Aleyrodoidea</taxon>
        <taxon>Aleyrodidae</taxon>
        <taxon>Aleyrodinae</taxon>
        <taxon>Bemisia</taxon>
    </lineage>
</organism>
<sequence length="691" mass="77850">MGCCIADSDTDSVDHIKVRGCTDPLWLIIFITFWLFMIFIAGFAFVLGDPLRLIHGYDSFGNTCGQRNNNKMGSLEFSGLDMSDKKYLFFMDMSHINITQQICVKKCPDRDIVDLEDVQRFFNETGSSLCSYNVDLVNMNFSRYFDVLANKSNPNLTIESLSTPLGPCPPFPIYKSTSILNRCVPVVIKKFTVGLLNNFIKVLNRWDLVEEILGDVYNAWPTILGFTVFALVLSIITVSLLHLFTSIATWLILMAVSVGSVGATMYLWYTYFEIKWKLDHESEVQPERMFLNRSLHNEQAICLYAIVATIITAILLLLVLVMCKRVSTLAILFKDAASCLSELPFLFLQPLISFVILMVFYTFWIAVIVSLATANYPGTKQLKPFTSLGALASTSPSAPFNSTFNMGTPKPLSVSDLKKFTFVEYVDPTWVRYMWWVYVIGLIWTSEFVLACQQMIIAGAVAKWYFEVRRNKEENNNSILMSSVRTLLKYHLGSMALGSLLITIFKIPRLIITYFHNRFKNQEEESVVAKCGLKSCYCCFLCLENFIRYMNHNAYTIIAIRGIPFCPAASRAWNVLVSNALQLAVINSVGDFILFLGKCFVTAVTGAVGLLVLKQDETLHFYAAPMLVISIFAFFIAHAVISLYEIVIDTLFLCMCEDKNMNGEEGAWKNTGVAALVAKDQVPSELAPINT</sequence>
<evidence type="ECO:0000256" key="2">
    <source>
        <dbReference type="ARBA" id="ARBA00007168"/>
    </source>
</evidence>
<dbReference type="PANTHER" id="PTHR12385">
    <property type="entry name" value="CHOLINE TRANSPORTER-LIKE (SLC FAMILY 44)"/>
    <property type="match status" value="1"/>
</dbReference>
<dbReference type="OrthoDB" id="420519at2759"/>
<feature type="transmembrane region" description="Helical" evidence="6">
    <location>
        <begin position="620"/>
        <end position="644"/>
    </location>
</feature>
<gene>
    <name evidence="7" type="ORF">BEMITA_LOCUS6284</name>
</gene>
<dbReference type="Proteomes" id="UP001152759">
    <property type="component" value="Chromosome 3"/>
</dbReference>
<reference evidence="7" key="1">
    <citation type="submission" date="2021-12" db="EMBL/GenBank/DDBJ databases">
        <authorList>
            <person name="King R."/>
        </authorList>
    </citation>
    <scope>NUCLEOTIDE SEQUENCE</scope>
</reference>
<evidence type="ECO:0000313" key="8">
    <source>
        <dbReference type="Proteomes" id="UP001152759"/>
    </source>
</evidence>
<evidence type="ECO:0000313" key="7">
    <source>
        <dbReference type="EMBL" id="CAH0387245.1"/>
    </source>
</evidence>
<accession>A0A9P0F3E1</accession>
<evidence type="ECO:0000256" key="1">
    <source>
        <dbReference type="ARBA" id="ARBA00004141"/>
    </source>
</evidence>
<feature type="transmembrane region" description="Helical" evidence="6">
    <location>
        <begin position="592"/>
        <end position="613"/>
    </location>
</feature>
<dbReference type="InterPro" id="IPR007603">
    <property type="entry name" value="Choline_transptr-like"/>
</dbReference>
<protein>
    <recommendedName>
        <fullName evidence="6">Choline transporter-like protein</fullName>
    </recommendedName>
</protein>
<evidence type="ECO:0000256" key="3">
    <source>
        <dbReference type="ARBA" id="ARBA00022692"/>
    </source>
</evidence>
<dbReference type="EMBL" id="OU963864">
    <property type="protein sequence ID" value="CAH0387245.1"/>
    <property type="molecule type" value="Genomic_DNA"/>
</dbReference>
<name>A0A9P0F3E1_BEMTA</name>
<dbReference type="KEGG" id="btab:109030656"/>
<comment type="subcellular location">
    <subcellularLocation>
        <location evidence="6">Cell membrane</location>
        <topology evidence="6">Multi-pass membrane protein</topology>
    </subcellularLocation>
    <subcellularLocation>
        <location evidence="1">Membrane</location>
        <topology evidence="1">Multi-pass membrane protein</topology>
    </subcellularLocation>
</comment>
<feature type="transmembrane region" description="Helical" evidence="6">
    <location>
        <begin position="487"/>
        <end position="507"/>
    </location>
</feature>
<dbReference type="PANTHER" id="PTHR12385:SF12">
    <property type="entry name" value="CHOLINE TRANSPORTER-LIKE PROTEIN"/>
    <property type="match status" value="1"/>
</dbReference>
<feature type="transmembrane region" description="Helical" evidence="6">
    <location>
        <begin position="25"/>
        <end position="47"/>
    </location>
</feature>
<evidence type="ECO:0000256" key="6">
    <source>
        <dbReference type="RuleBase" id="RU368066"/>
    </source>
</evidence>
<feature type="transmembrane region" description="Helical" evidence="6">
    <location>
        <begin position="351"/>
        <end position="373"/>
    </location>
</feature>
<dbReference type="GO" id="GO:0022857">
    <property type="term" value="F:transmembrane transporter activity"/>
    <property type="evidence" value="ECO:0007669"/>
    <property type="project" value="UniProtKB-UniRule"/>
</dbReference>
<keyword evidence="5 6" id="KW-0472">Membrane</keyword>